<evidence type="ECO:0000313" key="3">
    <source>
        <dbReference type="Proteomes" id="UP000250321"/>
    </source>
</evidence>
<keyword evidence="3" id="KW-1185">Reference proteome</keyword>
<dbReference type="EMBL" id="PJQY01001000">
    <property type="protein sequence ID" value="PQQ06145.1"/>
    <property type="molecule type" value="Genomic_DNA"/>
</dbReference>
<comment type="caution">
    <text evidence="2">The sequence shown here is derived from an EMBL/GenBank/DDBJ whole genome shotgun (WGS) entry which is preliminary data.</text>
</comment>
<proteinExistence type="predicted"/>
<dbReference type="Proteomes" id="UP000250321">
    <property type="component" value="Unassembled WGS sequence"/>
</dbReference>
<feature type="compositionally biased region" description="Basic and acidic residues" evidence="1">
    <location>
        <begin position="13"/>
        <end position="25"/>
    </location>
</feature>
<protein>
    <submittedName>
        <fullName evidence="2">Uncharacterized protein</fullName>
    </submittedName>
</protein>
<evidence type="ECO:0000313" key="2">
    <source>
        <dbReference type="EMBL" id="PQQ06145.1"/>
    </source>
</evidence>
<sequence>MRAPSLPLSSVESSRHPEFATESTRRSTRRLTGQGGAAAGGPEWCCFGI</sequence>
<reference evidence="2 3" key="1">
    <citation type="submission" date="2018-02" db="EMBL/GenBank/DDBJ databases">
        <title>Draft genome of wild Prunus yedoensis var. nudiflora.</title>
        <authorList>
            <person name="Baek S."/>
            <person name="Kim J.-H."/>
            <person name="Choi K."/>
            <person name="Kim G.-B."/>
            <person name="Cho A."/>
            <person name="Jang H."/>
            <person name="Shin C.-H."/>
            <person name="Yu H.-J."/>
            <person name="Mun J.-H."/>
        </authorList>
    </citation>
    <scope>NUCLEOTIDE SEQUENCE [LARGE SCALE GENOMIC DNA]</scope>
    <source>
        <strain evidence="3">cv. Jeju island</strain>
        <tissue evidence="2">Leaf</tissue>
    </source>
</reference>
<evidence type="ECO:0000256" key="1">
    <source>
        <dbReference type="SAM" id="MobiDB-lite"/>
    </source>
</evidence>
<accession>A0A314YCJ3</accession>
<dbReference type="AlphaFoldDB" id="A0A314YCJ3"/>
<name>A0A314YCJ3_PRUYE</name>
<organism evidence="2 3">
    <name type="scientific">Prunus yedoensis var. nudiflora</name>
    <dbReference type="NCBI Taxonomy" id="2094558"/>
    <lineage>
        <taxon>Eukaryota</taxon>
        <taxon>Viridiplantae</taxon>
        <taxon>Streptophyta</taxon>
        <taxon>Embryophyta</taxon>
        <taxon>Tracheophyta</taxon>
        <taxon>Spermatophyta</taxon>
        <taxon>Magnoliopsida</taxon>
        <taxon>eudicotyledons</taxon>
        <taxon>Gunneridae</taxon>
        <taxon>Pentapetalae</taxon>
        <taxon>rosids</taxon>
        <taxon>fabids</taxon>
        <taxon>Rosales</taxon>
        <taxon>Rosaceae</taxon>
        <taxon>Amygdaloideae</taxon>
        <taxon>Amygdaleae</taxon>
        <taxon>Prunus</taxon>
    </lineage>
</organism>
<gene>
    <name evidence="2" type="ORF">Pyn_17382</name>
</gene>
<feature type="region of interest" description="Disordered" evidence="1">
    <location>
        <begin position="1"/>
        <end position="41"/>
    </location>
</feature>